<feature type="transmembrane region" description="Helical" evidence="14">
    <location>
        <begin position="170"/>
        <end position="189"/>
    </location>
</feature>
<dbReference type="PRINTS" id="PR00344">
    <property type="entry name" value="BCTRLSENSOR"/>
</dbReference>
<dbReference type="Pfam" id="PF02518">
    <property type="entry name" value="HATPase_c"/>
    <property type="match status" value="1"/>
</dbReference>
<dbReference type="SUPFAM" id="SSF55874">
    <property type="entry name" value="ATPase domain of HSP90 chaperone/DNA topoisomerase II/histidine kinase"/>
    <property type="match status" value="1"/>
</dbReference>
<dbReference type="Gene3D" id="1.10.287.130">
    <property type="match status" value="1"/>
</dbReference>
<evidence type="ECO:0000256" key="7">
    <source>
        <dbReference type="ARBA" id="ARBA00022692"/>
    </source>
</evidence>
<evidence type="ECO:0000256" key="9">
    <source>
        <dbReference type="ARBA" id="ARBA00022777"/>
    </source>
</evidence>
<dbReference type="CDD" id="cd00082">
    <property type="entry name" value="HisKA"/>
    <property type="match status" value="1"/>
</dbReference>
<dbReference type="CDD" id="cd00075">
    <property type="entry name" value="HATPase"/>
    <property type="match status" value="1"/>
</dbReference>
<dbReference type="PANTHER" id="PTHR45528">
    <property type="entry name" value="SENSOR HISTIDINE KINASE CPXA"/>
    <property type="match status" value="1"/>
</dbReference>
<evidence type="ECO:0000259" key="15">
    <source>
        <dbReference type="PROSITE" id="PS50109"/>
    </source>
</evidence>
<reference evidence="17 18" key="1">
    <citation type="submission" date="2020-01" db="EMBL/GenBank/DDBJ databases">
        <title>Genomic analysis of Aminipila sp. CBA3637.</title>
        <authorList>
            <person name="Kim Y.B."/>
            <person name="Roh S.W."/>
        </authorList>
    </citation>
    <scope>NUCLEOTIDE SEQUENCE [LARGE SCALE GENOMIC DNA]</scope>
    <source>
        <strain evidence="17 18">CBA3637</strain>
    </source>
</reference>
<evidence type="ECO:0000256" key="3">
    <source>
        <dbReference type="ARBA" id="ARBA00012438"/>
    </source>
</evidence>
<dbReference type="GO" id="GO:0005886">
    <property type="term" value="C:plasma membrane"/>
    <property type="evidence" value="ECO:0007669"/>
    <property type="project" value="UniProtKB-SubCell"/>
</dbReference>
<comment type="catalytic activity">
    <reaction evidence="1">
        <text>ATP + protein L-histidine = ADP + protein N-phospho-L-histidine.</text>
        <dbReference type="EC" id="2.7.13.3"/>
    </reaction>
</comment>
<dbReference type="RefSeq" id="WP_162361410.1">
    <property type="nucleotide sequence ID" value="NZ_CP047591.1"/>
</dbReference>
<evidence type="ECO:0000256" key="12">
    <source>
        <dbReference type="ARBA" id="ARBA00023012"/>
    </source>
</evidence>
<keyword evidence="18" id="KW-1185">Reference proteome</keyword>
<keyword evidence="8" id="KW-0547">Nucleotide-binding</keyword>
<evidence type="ECO:0000256" key="14">
    <source>
        <dbReference type="SAM" id="Phobius"/>
    </source>
</evidence>
<accession>A0A6P1MJ51</accession>
<evidence type="ECO:0000256" key="6">
    <source>
        <dbReference type="ARBA" id="ARBA00022679"/>
    </source>
</evidence>
<dbReference type="EC" id="2.7.13.3" evidence="3"/>
<dbReference type="Gene3D" id="6.10.340.10">
    <property type="match status" value="1"/>
</dbReference>
<keyword evidence="13 14" id="KW-0472">Membrane</keyword>
<feature type="transmembrane region" description="Helical" evidence="14">
    <location>
        <begin position="12"/>
        <end position="31"/>
    </location>
</feature>
<gene>
    <name evidence="17" type="ORF">Ami3637_03885</name>
</gene>
<dbReference type="InterPro" id="IPR050398">
    <property type="entry name" value="HssS/ArlS-like"/>
</dbReference>
<dbReference type="InterPro" id="IPR003660">
    <property type="entry name" value="HAMP_dom"/>
</dbReference>
<keyword evidence="7 14" id="KW-0812">Transmembrane</keyword>
<dbReference type="InterPro" id="IPR004358">
    <property type="entry name" value="Sig_transdc_His_kin-like_C"/>
</dbReference>
<dbReference type="SMART" id="SM00388">
    <property type="entry name" value="HisKA"/>
    <property type="match status" value="1"/>
</dbReference>
<dbReference type="EMBL" id="CP047591">
    <property type="protein sequence ID" value="QHI71636.1"/>
    <property type="molecule type" value="Genomic_DNA"/>
</dbReference>
<dbReference type="GO" id="GO:0000155">
    <property type="term" value="F:phosphorelay sensor kinase activity"/>
    <property type="evidence" value="ECO:0007669"/>
    <property type="project" value="InterPro"/>
</dbReference>
<dbReference type="AlphaFoldDB" id="A0A6P1MJ51"/>
<dbReference type="PANTHER" id="PTHR45528:SF1">
    <property type="entry name" value="SENSOR HISTIDINE KINASE CPXA"/>
    <property type="match status" value="1"/>
</dbReference>
<dbReference type="InterPro" id="IPR003594">
    <property type="entry name" value="HATPase_dom"/>
</dbReference>
<dbReference type="SMART" id="SM00387">
    <property type="entry name" value="HATPase_c"/>
    <property type="match status" value="1"/>
</dbReference>
<dbReference type="FunFam" id="1.10.287.130:FF:000001">
    <property type="entry name" value="Two-component sensor histidine kinase"/>
    <property type="match status" value="1"/>
</dbReference>
<evidence type="ECO:0000256" key="2">
    <source>
        <dbReference type="ARBA" id="ARBA00004651"/>
    </source>
</evidence>
<dbReference type="KEGG" id="amic:Ami3637_03885"/>
<evidence type="ECO:0000256" key="1">
    <source>
        <dbReference type="ARBA" id="ARBA00000085"/>
    </source>
</evidence>
<feature type="domain" description="Histidine kinase" evidence="15">
    <location>
        <begin position="252"/>
        <end position="468"/>
    </location>
</feature>
<dbReference type="GO" id="GO:0005524">
    <property type="term" value="F:ATP binding"/>
    <property type="evidence" value="ECO:0007669"/>
    <property type="project" value="UniProtKB-KW"/>
</dbReference>
<organism evidence="17 18">
    <name type="scientific">Aminipila terrae</name>
    <dbReference type="NCBI Taxonomy" id="2697030"/>
    <lineage>
        <taxon>Bacteria</taxon>
        <taxon>Bacillati</taxon>
        <taxon>Bacillota</taxon>
        <taxon>Clostridia</taxon>
        <taxon>Peptostreptococcales</taxon>
        <taxon>Anaerovoracaceae</taxon>
        <taxon>Aminipila</taxon>
    </lineage>
</organism>
<dbReference type="InterPro" id="IPR003661">
    <property type="entry name" value="HisK_dim/P_dom"/>
</dbReference>
<keyword evidence="5" id="KW-0597">Phosphoprotein</keyword>
<keyword evidence="12" id="KW-0902">Two-component regulatory system</keyword>
<keyword evidence="11 14" id="KW-1133">Transmembrane helix</keyword>
<dbReference type="InterPro" id="IPR036097">
    <property type="entry name" value="HisK_dim/P_sf"/>
</dbReference>
<dbReference type="FunFam" id="3.30.565.10:FF:000006">
    <property type="entry name" value="Sensor histidine kinase WalK"/>
    <property type="match status" value="1"/>
</dbReference>
<evidence type="ECO:0000256" key="4">
    <source>
        <dbReference type="ARBA" id="ARBA00022475"/>
    </source>
</evidence>
<evidence type="ECO:0000259" key="16">
    <source>
        <dbReference type="PROSITE" id="PS50885"/>
    </source>
</evidence>
<evidence type="ECO:0000313" key="17">
    <source>
        <dbReference type="EMBL" id="QHI71636.1"/>
    </source>
</evidence>
<name>A0A6P1MJ51_9FIRM</name>
<dbReference type="SMART" id="SM00304">
    <property type="entry name" value="HAMP"/>
    <property type="match status" value="1"/>
</dbReference>
<dbReference type="InterPro" id="IPR036890">
    <property type="entry name" value="HATPase_C_sf"/>
</dbReference>
<protein>
    <recommendedName>
        <fullName evidence="3">histidine kinase</fullName>
        <ecNumber evidence="3">2.7.13.3</ecNumber>
    </recommendedName>
</protein>
<dbReference type="Proteomes" id="UP000463883">
    <property type="component" value="Chromosome"/>
</dbReference>
<feature type="domain" description="HAMP" evidence="16">
    <location>
        <begin position="192"/>
        <end position="244"/>
    </location>
</feature>
<proteinExistence type="predicted"/>
<dbReference type="PROSITE" id="PS50885">
    <property type="entry name" value="HAMP"/>
    <property type="match status" value="1"/>
</dbReference>
<dbReference type="PROSITE" id="PS50109">
    <property type="entry name" value="HIS_KIN"/>
    <property type="match status" value="1"/>
</dbReference>
<comment type="subcellular location">
    <subcellularLocation>
        <location evidence="2">Cell membrane</location>
        <topology evidence="2">Multi-pass membrane protein</topology>
    </subcellularLocation>
</comment>
<evidence type="ECO:0000313" key="18">
    <source>
        <dbReference type="Proteomes" id="UP000463883"/>
    </source>
</evidence>
<keyword evidence="10" id="KW-0067">ATP-binding</keyword>
<evidence type="ECO:0000256" key="5">
    <source>
        <dbReference type="ARBA" id="ARBA00022553"/>
    </source>
</evidence>
<evidence type="ECO:0000256" key="13">
    <source>
        <dbReference type="ARBA" id="ARBA00023136"/>
    </source>
</evidence>
<dbReference type="SUPFAM" id="SSF158472">
    <property type="entry name" value="HAMP domain-like"/>
    <property type="match status" value="1"/>
</dbReference>
<keyword evidence="4" id="KW-1003">Cell membrane</keyword>
<keyword evidence="9" id="KW-0418">Kinase</keyword>
<dbReference type="Gene3D" id="3.30.565.10">
    <property type="entry name" value="Histidine kinase-like ATPase, C-terminal domain"/>
    <property type="match status" value="1"/>
</dbReference>
<dbReference type="CDD" id="cd06225">
    <property type="entry name" value="HAMP"/>
    <property type="match status" value="1"/>
</dbReference>
<keyword evidence="6" id="KW-0808">Transferase</keyword>
<dbReference type="InterPro" id="IPR005467">
    <property type="entry name" value="His_kinase_dom"/>
</dbReference>
<evidence type="ECO:0000256" key="8">
    <source>
        <dbReference type="ARBA" id="ARBA00022741"/>
    </source>
</evidence>
<evidence type="ECO:0000256" key="10">
    <source>
        <dbReference type="ARBA" id="ARBA00022840"/>
    </source>
</evidence>
<dbReference type="Pfam" id="PF00512">
    <property type="entry name" value="HisKA"/>
    <property type="match status" value="1"/>
</dbReference>
<dbReference type="Pfam" id="PF00672">
    <property type="entry name" value="HAMP"/>
    <property type="match status" value="1"/>
</dbReference>
<evidence type="ECO:0000256" key="11">
    <source>
        <dbReference type="ARBA" id="ARBA00022989"/>
    </source>
</evidence>
<sequence length="469" mass="53242">MKSIFSRLLITYFIVVLMIIVILTSAISFMYKTIVMEEKKESFQSMAKRIGILTEKYAKGAMSQEELNAVINGMSYSADAMIYVIQIDKESFSKEKNLKFQGFTDKFVYNDLSEILKGNQIFRKNQYSEKLETYVAYMGYPLKINAEIKGAILMFCPIYNINQNIMRMNLILWTCGGIIFLMSVPFIFINSRRISKPIEQVEIAARTIAKGERTAPVMVHSKDELGMLAHSFNNMKEQLEMNDQVRREFIANVSHELRTPLTSIGGFVQGMLDGIIPMKESTEYLKIIHGETKRLEHLTSDLLDMAKIQSGVVELKIEEINLYEIVSEAILLVKDKTEEKHIKVKTQVETKLKIAMDRERLMQILINLLNNAVKFSKTHGSISISAAERKHLVVISITDTGIGIPQQDLPFIFDKFYRSNKEHSSERESSGLGLSIVKNLVVLSGGNIWAQSKEGQGTNISFTVNKVEG</sequence>
<dbReference type="SUPFAM" id="SSF47384">
    <property type="entry name" value="Homodimeric domain of signal transducing histidine kinase"/>
    <property type="match status" value="1"/>
</dbReference>